<dbReference type="PROSITE" id="PS00041">
    <property type="entry name" value="HTH_ARAC_FAMILY_1"/>
    <property type="match status" value="1"/>
</dbReference>
<keyword evidence="2" id="KW-0238">DNA-binding</keyword>
<comment type="caution">
    <text evidence="5">The sequence shown here is derived from an EMBL/GenBank/DDBJ whole genome shotgun (WGS) entry which is preliminary data.</text>
</comment>
<dbReference type="PANTHER" id="PTHR43436:SF1">
    <property type="entry name" value="TRANSCRIPTIONAL REGULATORY PROTEIN"/>
    <property type="match status" value="1"/>
</dbReference>
<evidence type="ECO:0000313" key="6">
    <source>
        <dbReference type="Proteomes" id="UP000280507"/>
    </source>
</evidence>
<evidence type="ECO:0000259" key="4">
    <source>
        <dbReference type="PROSITE" id="PS01124"/>
    </source>
</evidence>
<evidence type="ECO:0000256" key="1">
    <source>
        <dbReference type="ARBA" id="ARBA00023015"/>
    </source>
</evidence>
<dbReference type="Gene3D" id="1.10.10.60">
    <property type="entry name" value="Homeodomain-like"/>
    <property type="match status" value="1"/>
</dbReference>
<feature type="domain" description="HTH araC/xylS-type" evidence="4">
    <location>
        <begin position="202"/>
        <end position="300"/>
    </location>
</feature>
<dbReference type="PANTHER" id="PTHR43436">
    <property type="entry name" value="ARAC-FAMILY TRANSCRIPTIONAL REGULATOR"/>
    <property type="match status" value="1"/>
</dbReference>
<dbReference type="PROSITE" id="PS01124">
    <property type="entry name" value="HTH_ARAC_FAMILY_2"/>
    <property type="match status" value="1"/>
</dbReference>
<dbReference type="Pfam" id="PF06719">
    <property type="entry name" value="AraC_N"/>
    <property type="match status" value="1"/>
</dbReference>
<dbReference type="SMART" id="SM00342">
    <property type="entry name" value="HTH_ARAC"/>
    <property type="match status" value="1"/>
</dbReference>
<dbReference type="SUPFAM" id="SSF46689">
    <property type="entry name" value="Homeodomain-like"/>
    <property type="match status" value="2"/>
</dbReference>
<keyword evidence="1" id="KW-0805">Transcription regulation</keyword>
<accession>A0A3M8Q3B0</accession>
<dbReference type="InterPro" id="IPR009594">
    <property type="entry name" value="Tscrpt_reg_HTH_AraC_N"/>
</dbReference>
<dbReference type="InterPro" id="IPR018060">
    <property type="entry name" value="HTH_AraC"/>
</dbReference>
<sequence length="305" mass="34065">MYLSNHVKRTMAIDTLLTLTQNCIQRQNILGGYLQFDYSKLVIASFSAPTPIESSVYQPLLCLVLQGEKQVSAGEHQVRCNQAKMILVSHHIPVISQITQASMQTPYVAVILPLDREKLLRYSDPTYTTHPADDGAAIGCHQVPNEVAQALERLIELANEPTLAPMIAPLIEDEIHARLLHSEIGHRLMRLVWHGDKSAQVAKIIKLINDDLSKNLSIAELSKESGMSRSALHQHFKTITGMSPLTYAKELRLLKAQTLVRESTRPIAMIGFEVGYDNSAQFSREYTRKFDKSPRQDRATAAGIS</sequence>
<keyword evidence="3" id="KW-0804">Transcription</keyword>
<dbReference type="EMBL" id="RIZG01000007">
    <property type="protein sequence ID" value="RNF49644.1"/>
    <property type="molecule type" value="Genomic_DNA"/>
</dbReference>
<proteinExistence type="predicted"/>
<evidence type="ECO:0000313" key="5">
    <source>
        <dbReference type="EMBL" id="RNF49644.1"/>
    </source>
</evidence>
<keyword evidence="6" id="KW-1185">Reference proteome</keyword>
<protein>
    <submittedName>
        <fullName evidence="5">AraC family transcriptional regulator</fullName>
    </submittedName>
</protein>
<dbReference type="Proteomes" id="UP000280507">
    <property type="component" value="Unassembled WGS sequence"/>
</dbReference>
<dbReference type="InterPro" id="IPR018062">
    <property type="entry name" value="HTH_AraC-typ_CS"/>
</dbReference>
<gene>
    <name evidence="5" type="ORF">EBI00_11955</name>
</gene>
<dbReference type="InterPro" id="IPR009057">
    <property type="entry name" value="Homeodomain-like_sf"/>
</dbReference>
<evidence type="ECO:0000256" key="2">
    <source>
        <dbReference type="ARBA" id="ARBA00023125"/>
    </source>
</evidence>
<evidence type="ECO:0000256" key="3">
    <source>
        <dbReference type="ARBA" id="ARBA00023163"/>
    </source>
</evidence>
<dbReference type="AlphaFoldDB" id="A0A3M8Q3B0"/>
<reference evidence="5 6" key="1">
    <citation type="journal article" date="2012" name="Int. J. Syst. Evol. Microbiol.">
        <title>Marinomonas hwangdonensis sp. nov., isolated from seawater.</title>
        <authorList>
            <person name="Jung Y.T."/>
            <person name="Oh T.K."/>
            <person name="Yoon J.H."/>
        </authorList>
    </citation>
    <scope>NUCLEOTIDE SEQUENCE [LARGE SCALE GENOMIC DNA]</scope>
    <source>
        <strain evidence="5 6">HDW-15</strain>
    </source>
</reference>
<organism evidence="5 6">
    <name type="scientific">Marinomonas hwangdonensis</name>
    <dbReference type="NCBI Taxonomy" id="1053647"/>
    <lineage>
        <taxon>Bacteria</taxon>
        <taxon>Pseudomonadati</taxon>
        <taxon>Pseudomonadota</taxon>
        <taxon>Gammaproteobacteria</taxon>
        <taxon>Oceanospirillales</taxon>
        <taxon>Oceanospirillaceae</taxon>
        <taxon>Marinomonas</taxon>
    </lineage>
</organism>
<dbReference type="Pfam" id="PF12833">
    <property type="entry name" value="HTH_18"/>
    <property type="match status" value="1"/>
</dbReference>
<dbReference type="GO" id="GO:0043565">
    <property type="term" value="F:sequence-specific DNA binding"/>
    <property type="evidence" value="ECO:0007669"/>
    <property type="project" value="InterPro"/>
</dbReference>
<dbReference type="GO" id="GO:0003700">
    <property type="term" value="F:DNA-binding transcription factor activity"/>
    <property type="evidence" value="ECO:0007669"/>
    <property type="project" value="InterPro"/>
</dbReference>
<name>A0A3M8Q3B0_9GAMM</name>